<organism evidence="2 3">
    <name type="scientific">Pedobacter nutrimenti</name>
    <dbReference type="NCBI Taxonomy" id="1241337"/>
    <lineage>
        <taxon>Bacteria</taxon>
        <taxon>Pseudomonadati</taxon>
        <taxon>Bacteroidota</taxon>
        <taxon>Sphingobacteriia</taxon>
        <taxon>Sphingobacteriales</taxon>
        <taxon>Sphingobacteriaceae</taxon>
        <taxon>Pedobacter</taxon>
    </lineage>
</organism>
<dbReference type="InterPro" id="IPR001296">
    <property type="entry name" value="Glyco_trans_1"/>
</dbReference>
<dbReference type="RefSeq" id="WP_110831202.1">
    <property type="nucleotide sequence ID" value="NZ_QKLU01000004.1"/>
</dbReference>
<dbReference type="Pfam" id="PF00534">
    <property type="entry name" value="Glycos_transf_1"/>
    <property type="match status" value="1"/>
</dbReference>
<dbReference type="PANTHER" id="PTHR12526:SF595">
    <property type="entry name" value="BLL5217 PROTEIN"/>
    <property type="match status" value="1"/>
</dbReference>
<dbReference type="AlphaFoldDB" id="A0A318UFM1"/>
<dbReference type="GO" id="GO:0016757">
    <property type="term" value="F:glycosyltransferase activity"/>
    <property type="evidence" value="ECO:0007669"/>
    <property type="project" value="InterPro"/>
</dbReference>
<dbReference type="SUPFAM" id="SSF53756">
    <property type="entry name" value="UDP-Glycosyltransferase/glycogen phosphorylase"/>
    <property type="match status" value="1"/>
</dbReference>
<accession>A0A318UFM1</accession>
<protein>
    <submittedName>
        <fullName evidence="2">Glycosyl transferase family 1</fullName>
    </submittedName>
</protein>
<keyword evidence="2" id="KW-0808">Transferase</keyword>
<dbReference type="EMBL" id="QKLU01000004">
    <property type="protein sequence ID" value="PYF74157.1"/>
    <property type="molecule type" value="Genomic_DNA"/>
</dbReference>
<comment type="caution">
    <text evidence="2">The sequence shown here is derived from an EMBL/GenBank/DDBJ whole genome shotgun (WGS) entry which is preliminary data.</text>
</comment>
<dbReference type="Proteomes" id="UP000248198">
    <property type="component" value="Unassembled WGS sequence"/>
</dbReference>
<gene>
    <name evidence="2" type="ORF">B0O44_104328</name>
</gene>
<proteinExistence type="predicted"/>
<name>A0A318UFM1_9SPHI</name>
<evidence type="ECO:0000313" key="2">
    <source>
        <dbReference type="EMBL" id="PYF74157.1"/>
    </source>
</evidence>
<reference evidence="2 3" key="1">
    <citation type="submission" date="2018-06" db="EMBL/GenBank/DDBJ databases">
        <title>Genomic Encyclopedia of Archaeal and Bacterial Type Strains, Phase II (KMG-II): from individual species to whole genera.</title>
        <authorList>
            <person name="Goeker M."/>
        </authorList>
    </citation>
    <scope>NUCLEOTIDE SEQUENCE [LARGE SCALE GENOMIC DNA]</scope>
    <source>
        <strain evidence="2 3">DSM 27372</strain>
    </source>
</reference>
<sequence>MKILIVNNTKIPAAKYGGTERVIWWLGKELNRQGHEVTYLVGAGSECPFAKVLIFDPVADINAQVPDDIDVVHFNYQMPGFTKKPYLVTVHGNPAYGEILDQNCAFVSSNHAERYGSAVYVHHGLDPEDYPKPDLNAKRFYTHFLAKAAWRIKNVQGAIDIATHSNNRLVVMGGSRLNFKMGFRFTPNLNVSFHGMVDNEEKSAVMKNSKALLFPVLWNEPFGIAIIESLYFGCPVFGTPYGSLPELVPAEFGLLSNSKAVLTEGLKAVGQFNNQHCHEYVLDVFSLEKMAKSYLKLYEIVLNGQKLNSKAPTLLEITPKRLSWNP</sequence>
<dbReference type="PANTHER" id="PTHR12526">
    <property type="entry name" value="GLYCOSYLTRANSFERASE"/>
    <property type="match status" value="1"/>
</dbReference>
<dbReference type="OrthoDB" id="9801573at2"/>
<evidence type="ECO:0000259" key="1">
    <source>
        <dbReference type="Pfam" id="PF00534"/>
    </source>
</evidence>
<keyword evidence="3" id="KW-1185">Reference proteome</keyword>
<evidence type="ECO:0000313" key="3">
    <source>
        <dbReference type="Proteomes" id="UP000248198"/>
    </source>
</evidence>
<feature type="domain" description="Glycosyl transferase family 1" evidence="1">
    <location>
        <begin position="133"/>
        <end position="257"/>
    </location>
</feature>
<dbReference type="Gene3D" id="3.40.50.2000">
    <property type="entry name" value="Glycogen Phosphorylase B"/>
    <property type="match status" value="2"/>
</dbReference>